<proteinExistence type="predicted"/>
<gene>
    <name evidence="2" type="ORF">MELLADRAFT_92190</name>
</gene>
<dbReference type="eggNOG" id="ENOG502S1HF">
    <property type="taxonomic scope" value="Eukaryota"/>
</dbReference>
<evidence type="ECO:0000313" key="3">
    <source>
        <dbReference type="Proteomes" id="UP000001072"/>
    </source>
</evidence>
<evidence type="ECO:0000313" key="2">
    <source>
        <dbReference type="EMBL" id="EGG01440.1"/>
    </source>
</evidence>
<feature type="domain" description="CxC6 like cysteine cluster associated with KDZ" evidence="1">
    <location>
        <begin position="283"/>
        <end position="361"/>
    </location>
</feature>
<dbReference type="InterPro" id="IPR040898">
    <property type="entry name" value="CxC6"/>
</dbReference>
<dbReference type="Pfam" id="PF18721">
    <property type="entry name" value="CxC6"/>
    <property type="match status" value="1"/>
</dbReference>
<reference evidence="3" key="1">
    <citation type="journal article" date="2011" name="Proc. Natl. Acad. Sci. U.S.A.">
        <title>Obligate biotrophy features unraveled by the genomic analysis of rust fungi.</title>
        <authorList>
            <person name="Duplessis S."/>
            <person name="Cuomo C.A."/>
            <person name="Lin Y.-C."/>
            <person name="Aerts A."/>
            <person name="Tisserant E."/>
            <person name="Veneault-Fourrey C."/>
            <person name="Joly D.L."/>
            <person name="Hacquard S."/>
            <person name="Amselem J."/>
            <person name="Cantarel B.L."/>
            <person name="Chiu R."/>
            <person name="Coutinho P.M."/>
            <person name="Feau N."/>
            <person name="Field M."/>
            <person name="Frey P."/>
            <person name="Gelhaye E."/>
            <person name="Goldberg J."/>
            <person name="Grabherr M.G."/>
            <person name="Kodira C.D."/>
            <person name="Kohler A."/>
            <person name="Kuees U."/>
            <person name="Lindquist E.A."/>
            <person name="Lucas S.M."/>
            <person name="Mago R."/>
            <person name="Mauceli E."/>
            <person name="Morin E."/>
            <person name="Murat C."/>
            <person name="Pangilinan J.L."/>
            <person name="Park R."/>
            <person name="Pearson M."/>
            <person name="Quesneville H."/>
            <person name="Rouhier N."/>
            <person name="Sakthikumar S."/>
            <person name="Salamov A.A."/>
            <person name="Schmutz J."/>
            <person name="Selles B."/>
            <person name="Shapiro H."/>
            <person name="Tanguay P."/>
            <person name="Tuskan G.A."/>
            <person name="Henrissat B."/>
            <person name="Van de Peer Y."/>
            <person name="Rouze P."/>
            <person name="Ellis J.G."/>
            <person name="Dodds P.N."/>
            <person name="Schein J.E."/>
            <person name="Zhong S."/>
            <person name="Hamelin R.C."/>
            <person name="Grigoriev I.V."/>
            <person name="Szabo L.J."/>
            <person name="Martin F."/>
        </authorList>
    </citation>
    <scope>NUCLEOTIDE SEQUENCE [LARGE SCALE GENOMIC DNA]</scope>
    <source>
        <strain evidence="3">98AG31 / pathotype 3-4-7</strain>
    </source>
</reference>
<dbReference type="HOGENOM" id="CLU_004966_5_1_1"/>
<protein>
    <recommendedName>
        <fullName evidence="1">CxC6 like cysteine cluster associated with KDZ domain-containing protein</fullName>
    </recommendedName>
</protein>
<dbReference type="Proteomes" id="UP000001072">
    <property type="component" value="Unassembled WGS sequence"/>
</dbReference>
<dbReference type="EMBL" id="GL883138">
    <property type="protein sequence ID" value="EGG01440.1"/>
    <property type="molecule type" value="Genomic_DNA"/>
</dbReference>
<dbReference type="InParanoid" id="F4S1U6"/>
<dbReference type="RefSeq" id="XP_007415290.1">
    <property type="nucleotide sequence ID" value="XM_007415228.1"/>
</dbReference>
<name>F4S1U6_MELLP</name>
<organism evidence="3">
    <name type="scientific">Melampsora larici-populina (strain 98AG31 / pathotype 3-4-7)</name>
    <name type="common">Poplar leaf rust fungus</name>
    <dbReference type="NCBI Taxonomy" id="747676"/>
    <lineage>
        <taxon>Eukaryota</taxon>
        <taxon>Fungi</taxon>
        <taxon>Dikarya</taxon>
        <taxon>Basidiomycota</taxon>
        <taxon>Pucciniomycotina</taxon>
        <taxon>Pucciniomycetes</taxon>
        <taxon>Pucciniales</taxon>
        <taxon>Melampsoraceae</taxon>
        <taxon>Melampsora</taxon>
    </lineage>
</organism>
<dbReference type="GeneID" id="18936154"/>
<sequence length="550" mass="62186">MLLIDFINQLATDYPELHLTITLRDFIHFTALAAEIIARTNGTWISRSNGNSVVPFLRKVLNIALLKHICYDLWHTIAPTIHQYRVQPALVIQQYGHLPEHHPVHIPETTLVSPVKNCLLCKKRPKLHHRCCLDGYLYDLDGVHTIVRLITVPVTTPTTSFALITWPWTDTTQMSFRVDGRSCFQFQPSLHAAPTVLPAMSEITCQDGSELHVLLNKADSAYGRVTVDTYIQPEKRYEDAMKKVLEWIALEGTKHHNHACSGCVQIVPLAGEQAKLAYIRAVVTNGITIGHSRCTATSQQLRELAATDGLPPPKGPCTTSLTGVHDRFCGFHEKHLGRHCQAQPCTADALEGTKTCKEHVESYSKFKARVTGNFALTSILHRPGSNRPSDPTVHQDWNTAELVGLEDVQEGDEADRVHEAVAKVEMYVWNHPGTRDILSLRKRERGFYPEDLSKTNYTVDPFHFRGHKASDDFCQHYTDPKRFPELQKDGNWVFNSSAAEMTNIWYGGFALLAQSMSAIRFNFMMEDMIERRNEWLIQRLSKSCILSATV</sequence>
<accession>F4S1U6</accession>
<keyword evidence="3" id="KW-1185">Reference proteome</keyword>
<dbReference type="STRING" id="747676.F4S1U6"/>
<dbReference type="KEGG" id="mlr:MELLADRAFT_92190"/>
<dbReference type="AlphaFoldDB" id="F4S1U6"/>
<dbReference type="VEuPathDB" id="FungiDB:MELLADRAFT_92190"/>
<evidence type="ECO:0000259" key="1">
    <source>
        <dbReference type="Pfam" id="PF18721"/>
    </source>
</evidence>
<dbReference type="OrthoDB" id="2501483at2759"/>